<evidence type="ECO:0000313" key="1">
    <source>
        <dbReference type="EMBL" id="AXI09134.1"/>
    </source>
</evidence>
<dbReference type="Pfam" id="PF00574">
    <property type="entry name" value="CLP_protease"/>
    <property type="match status" value="1"/>
</dbReference>
<dbReference type="EMBL" id="CP024848">
    <property type="protein sequence ID" value="AXI09134.1"/>
    <property type="molecule type" value="Genomic_DNA"/>
</dbReference>
<evidence type="ECO:0000313" key="2">
    <source>
        <dbReference type="Proteomes" id="UP000253908"/>
    </source>
</evidence>
<dbReference type="KEGG" id="ocn:CUC15_09435"/>
<dbReference type="InterPro" id="IPR023562">
    <property type="entry name" value="ClpP/TepA"/>
</dbReference>
<dbReference type="RefSeq" id="WP_114916427.1">
    <property type="nucleotide sequence ID" value="NZ_CP024848.1"/>
</dbReference>
<keyword evidence="2" id="KW-1185">Reference proteome</keyword>
<protein>
    <submittedName>
        <fullName evidence="1">Translocation-enhancing protein TepA</fullName>
    </submittedName>
</protein>
<dbReference type="Gene3D" id="3.90.226.10">
    <property type="entry name" value="2-enoyl-CoA Hydratase, Chain A, domain 1"/>
    <property type="match status" value="1"/>
</dbReference>
<name>A0A345PGK4_9BACI</name>
<gene>
    <name evidence="1" type="ORF">CUC15_09435</name>
</gene>
<dbReference type="OrthoDB" id="1705851at2"/>
<proteinExistence type="predicted"/>
<reference evidence="2" key="1">
    <citation type="submission" date="2017-11" db="EMBL/GenBank/DDBJ databases">
        <authorList>
            <person name="Zhu W."/>
        </authorList>
    </citation>
    <scope>NUCLEOTIDE SEQUENCE [LARGE SCALE GENOMIC DNA]</scope>
    <source>
        <strain evidence="2">160</strain>
    </source>
</reference>
<dbReference type="InterPro" id="IPR029045">
    <property type="entry name" value="ClpP/crotonase-like_dom_sf"/>
</dbReference>
<sequence>MDKDLEKKDEQANGSSLVQKIQALGQTTVPQAPDSNIHVLSIIGQVEGHMQLPPQNKTTKYEHLLPQLIAIEQNPKIEGLIILLNTVGGDVEAGLALSEMIASISKPTVSIVLGGGHSIGVPIAVATNYSFIVPTATMTIHPVRLTGLVIGVPQTFEYLDKMQERVVRFVINHSKVKEEKFKDLMFAKGNLTRDIGTNVIGIEAVECGLIDEVGGVKEAMQKLNELINGTNIENQVIQ</sequence>
<dbReference type="SUPFAM" id="SSF52096">
    <property type="entry name" value="ClpP/crotonase"/>
    <property type="match status" value="1"/>
</dbReference>
<dbReference type="AlphaFoldDB" id="A0A345PGK4"/>
<accession>A0A345PGK4</accession>
<organism evidence="1 2">
    <name type="scientific">Oceanobacillus zhaokaii</name>
    <dbReference type="NCBI Taxonomy" id="2052660"/>
    <lineage>
        <taxon>Bacteria</taxon>
        <taxon>Bacillati</taxon>
        <taxon>Bacillota</taxon>
        <taxon>Bacilli</taxon>
        <taxon>Bacillales</taxon>
        <taxon>Bacillaceae</taxon>
        <taxon>Oceanobacillus</taxon>
    </lineage>
</organism>
<dbReference type="Proteomes" id="UP000253908">
    <property type="component" value="Chromosome"/>
</dbReference>